<dbReference type="GO" id="GO:0003677">
    <property type="term" value="F:DNA binding"/>
    <property type="evidence" value="ECO:0007669"/>
    <property type="project" value="UniProtKB-KW"/>
</dbReference>
<protein>
    <recommendedName>
        <fullName evidence="3">DNA helicase DnaB-like N-terminal domain-containing protein</fullName>
    </recommendedName>
</protein>
<dbReference type="InterPro" id="IPR007693">
    <property type="entry name" value="DNA_helicase_DnaB-like_N"/>
</dbReference>
<name>X1MFN4_9ZZZZ</name>
<sequence length="76" mass="8517">MAQEKLPPHDIEAEEAVIGSLLIDPEAILKVATFLKPEDFFDETNQVIYQACFSLFQLRLFSMTASFKASSIHRAG</sequence>
<reference evidence="4" key="1">
    <citation type="journal article" date="2014" name="Front. Microbiol.">
        <title>High frequency of phylogenetically diverse reductive dehalogenase-homologous genes in deep subseafloor sedimentary metagenomes.</title>
        <authorList>
            <person name="Kawai M."/>
            <person name="Futagami T."/>
            <person name="Toyoda A."/>
            <person name="Takaki Y."/>
            <person name="Nishi S."/>
            <person name="Hori S."/>
            <person name="Arai W."/>
            <person name="Tsubouchi T."/>
            <person name="Morono Y."/>
            <person name="Uchiyama I."/>
            <person name="Ito T."/>
            <person name="Fujiyama A."/>
            <person name="Inagaki F."/>
            <person name="Takami H."/>
        </authorList>
    </citation>
    <scope>NUCLEOTIDE SEQUENCE</scope>
    <source>
        <strain evidence="4">Expedition CK06-06</strain>
    </source>
</reference>
<dbReference type="GO" id="GO:0005524">
    <property type="term" value="F:ATP binding"/>
    <property type="evidence" value="ECO:0007669"/>
    <property type="project" value="InterPro"/>
</dbReference>
<dbReference type="GO" id="GO:0003678">
    <property type="term" value="F:DNA helicase activity"/>
    <property type="evidence" value="ECO:0007669"/>
    <property type="project" value="InterPro"/>
</dbReference>
<dbReference type="InterPro" id="IPR016136">
    <property type="entry name" value="DNA_helicase_N/primase_C"/>
</dbReference>
<accession>X1MFN4</accession>
<dbReference type="AlphaFoldDB" id="X1MFN4"/>
<dbReference type="GO" id="GO:0006260">
    <property type="term" value="P:DNA replication"/>
    <property type="evidence" value="ECO:0007669"/>
    <property type="project" value="UniProtKB-KW"/>
</dbReference>
<proteinExistence type="predicted"/>
<dbReference type="PANTHER" id="PTHR30153:SF2">
    <property type="entry name" value="REPLICATIVE DNA HELICASE"/>
    <property type="match status" value="1"/>
</dbReference>
<organism evidence="4">
    <name type="scientific">marine sediment metagenome</name>
    <dbReference type="NCBI Taxonomy" id="412755"/>
    <lineage>
        <taxon>unclassified sequences</taxon>
        <taxon>metagenomes</taxon>
        <taxon>ecological metagenomes</taxon>
    </lineage>
</organism>
<evidence type="ECO:0000256" key="2">
    <source>
        <dbReference type="ARBA" id="ARBA00023125"/>
    </source>
</evidence>
<evidence type="ECO:0000256" key="1">
    <source>
        <dbReference type="ARBA" id="ARBA00022705"/>
    </source>
</evidence>
<dbReference type="EMBL" id="BARV01003926">
    <property type="protein sequence ID" value="GAI13480.1"/>
    <property type="molecule type" value="Genomic_DNA"/>
</dbReference>
<dbReference type="Gene3D" id="1.10.860.10">
    <property type="entry name" value="DNAb Helicase, Chain A"/>
    <property type="match status" value="1"/>
</dbReference>
<dbReference type="PANTHER" id="PTHR30153">
    <property type="entry name" value="REPLICATIVE DNA HELICASE DNAB"/>
    <property type="match status" value="1"/>
</dbReference>
<dbReference type="Pfam" id="PF00772">
    <property type="entry name" value="DnaB"/>
    <property type="match status" value="1"/>
</dbReference>
<feature type="domain" description="DNA helicase DnaB-like N-terminal" evidence="3">
    <location>
        <begin position="7"/>
        <end position="57"/>
    </location>
</feature>
<dbReference type="GO" id="GO:0005829">
    <property type="term" value="C:cytosol"/>
    <property type="evidence" value="ECO:0007669"/>
    <property type="project" value="TreeGrafter"/>
</dbReference>
<gene>
    <name evidence="4" type="ORF">S06H3_09065</name>
</gene>
<comment type="caution">
    <text evidence="4">The sequence shown here is derived from an EMBL/GenBank/DDBJ whole genome shotgun (WGS) entry which is preliminary data.</text>
</comment>
<dbReference type="SUPFAM" id="SSF48024">
    <property type="entry name" value="N-terminal domain of DnaB helicase"/>
    <property type="match status" value="1"/>
</dbReference>
<dbReference type="InterPro" id="IPR036185">
    <property type="entry name" value="DNA_heli_DnaB-like_N_sf"/>
</dbReference>
<evidence type="ECO:0000313" key="4">
    <source>
        <dbReference type="EMBL" id="GAI13480.1"/>
    </source>
</evidence>
<keyword evidence="1" id="KW-0235">DNA replication</keyword>
<keyword evidence="2" id="KW-0238">DNA-binding</keyword>
<evidence type="ECO:0000259" key="3">
    <source>
        <dbReference type="Pfam" id="PF00772"/>
    </source>
</evidence>